<evidence type="ECO:0000313" key="3">
    <source>
        <dbReference type="Proteomes" id="UP000762676"/>
    </source>
</evidence>
<comment type="caution">
    <text evidence="2">The sequence shown here is derived from an EMBL/GenBank/DDBJ whole genome shotgun (WGS) entry which is preliminary data.</text>
</comment>
<proteinExistence type="predicted"/>
<name>A0AAV4FA10_9GAST</name>
<accession>A0AAV4FA10</accession>
<dbReference type="Proteomes" id="UP000762676">
    <property type="component" value="Unassembled WGS sequence"/>
</dbReference>
<dbReference type="EMBL" id="BMAT01004174">
    <property type="protein sequence ID" value="GFR69795.1"/>
    <property type="molecule type" value="Genomic_DNA"/>
</dbReference>
<keyword evidence="3" id="KW-1185">Reference proteome</keyword>
<reference evidence="2 3" key="1">
    <citation type="journal article" date="2021" name="Elife">
        <title>Chloroplast acquisition without the gene transfer in kleptoplastic sea slugs, Plakobranchus ocellatus.</title>
        <authorList>
            <person name="Maeda T."/>
            <person name="Takahashi S."/>
            <person name="Yoshida T."/>
            <person name="Shimamura S."/>
            <person name="Takaki Y."/>
            <person name="Nagai Y."/>
            <person name="Toyoda A."/>
            <person name="Suzuki Y."/>
            <person name="Arimoto A."/>
            <person name="Ishii H."/>
            <person name="Satoh N."/>
            <person name="Nishiyama T."/>
            <person name="Hasebe M."/>
            <person name="Maruyama T."/>
            <person name="Minagawa J."/>
            <person name="Obokata J."/>
            <person name="Shigenobu S."/>
        </authorList>
    </citation>
    <scope>NUCLEOTIDE SEQUENCE [LARGE SCALE GENOMIC DNA]</scope>
</reference>
<dbReference type="AlphaFoldDB" id="A0AAV4FA10"/>
<feature type="region of interest" description="Disordered" evidence="1">
    <location>
        <begin position="1"/>
        <end position="33"/>
    </location>
</feature>
<evidence type="ECO:0000313" key="2">
    <source>
        <dbReference type="EMBL" id="GFR69795.1"/>
    </source>
</evidence>
<protein>
    <submittedName>
        <fullName evidence="2">Uncharacterized protein</fullName>
    </submittedName>
</protein>
<evidence type="ECO:0000256" key="1">
    <source>
        <dbReference type="SAM" id="MobiDB-lite"/>
    </source>
</evidence>
<feature type="compositionally biased region" description="Polar residues" evidence="1">
    <location>
        <begin position="17"/>
        <end position="33"/>
    </location>
</feature>
<sequence length="100" mass="11759">MFRWNNDLQIFKHNNAKPPSTNATRNFPRQGTSECHELVTQKPRHKANRTCPGRVSDRFADSRWKTKAENDVRLLELWDQYNSRVTIGKAKSREGLNNNY</sequence>
<gene>
    <name evidence="2" type="ORF">ElyMa_002058200</name>
</gene>
<organism evidence="2 3">
    <name type="scientific">Elysia marginata</name>
    <dbReference type="NCBI Taxonomy" id="1093978"/>
    <lineage>
        <taxon>Eukaryota</taxon>
        <taxon>Metazoa</taxon>
        <taxon>Spiralia</taxon>
        <taxon>Lophotrochozoa</taxon>
        <taxon>Mollusca</taxon>
        <taxon>Gastropoda</taxon>
        <taxon>Heterobranchia</taxon>
        <taxon>Euthyneura</taxon>
        <taxon>Panpulmonata</taxon>
        <taxon>Sacoglossa</taxon>
        <taxon>Placobranchoidea</taxon>
        <taxon>Plakobranchidae</taxon>
        <taxon>Elysia</taxon>
    </lineage>
</organism>